<gene>
    <name evidence="1" type="ORF">MtrunA17_Chr2g0324551</name>
</gene>
<protein>
    <submittedName>
        <fullName evidence="1">Uncharacterized protein</fullName>
    </submittedName>
</protein>
<dbReference type="Proteomes" id="UP000265566">
    <property type="component" value="Chromosome 2"/>
</dbReference>
<comment type="caution">
    <text evidence="1">The sequence shown here is derived from an EMBL/GenBank/DDBJ whole genome shotgun (WGS) entry which is preliminary data.</text>
</comment>
<dbReference type="EMBL" id="PSQE01000002">
    <property type="protein sequence ID" value="RHN75743.1"/>
    <property type="molecule type" value="Genomic_DNA"/>
</dbReference>
<reference evidence="2" key="1">
    <citation type="journal article" date="2018" name="Nat. Plants">
        <title>Whole-genome landscape of Medicago truncatula symbiotic genes.</title>
        <authorList>
            <person name="Pecrix Y."/>
            <person name="Staton S.E."/>
            <person name="Sallet E."/>
            <person name="Lelandais-Briere C."/>
            <person name="Moreau S."/>
            <person name="Carrere S."/>
            <person name="Blein T."/>
            <person name="Jardinaud M.F."/>
            <person name="Latrasse D."/>
            <person name="Zouine M."/>
            <person name="Zahm M."/>
            <person name="Kreplak J."/>
            <person name="Mayjonade B."/>
            <person name="Satge C."/>
            <person name="Perez M."/>
            <person name="Cauet S."/>
            <person name="Marande W."/>
            <person name="Chantry-Darmon C."/>
            <person name="Lopez-Roques C."/>
            <person name="Bouchez O."/>
            <person name="Berard A."/>
            <person name="Debelle F."/>
            <person name="Munos S."/>
            <person name="Bendahmane A."/>
            <person name="Berges H."/>
            <person name="Niebel A."/>
            <person name="Buitink J."/>
            <person name="Frugier F."/>
            <person name="Benhamed M."/>
            <person name="Crespi M."/>
            <person name="Gouzy J."/>
            <person name="Gamas P."/>
        </authorList>
    </citation>
    <scope>NUCLEOTIDE SEQUENCE [LARGE SCALE GENOMIC DNA]</scope>
    <source>
        <strain evidence="2">cv. Jemalong A17</strain>
    </source>
</reference>
<accession>A0A396JHF4</accession>
<organism evidence="1 2">
    <name type="scientific">Medicago truncatula</name>
    <name type="common">Barrel medic</name>
    <name type="synonym">Medicago tribuloides</name>
    <dbReference type="NCBI Taxonomy" id="3880"/>
    <lineage>
        <taxon>Eukaryota</taxon>
        <taxon>Viridiplantae</taxon>
        <taxon>Streptophyta</taxon>
        <taxon>Embryophyta</taxon>
        <taxon>Tracheophyta</taxon>
        <taxon>Spermatophyta</taxon>
        <taxon>Magnoliopsida</taxon>
        <taxon>eudicotyledons</taxon>
        <taxon>Gunneridae</taxon>
        <taxon>Pentapetalae</taxon>
        <taxon>rosids</taxon>
        <taxon>fabids</taxon>
        <taxon>Fabales</taxon>
        <taxon>Fabaceae</taxon>
        <taxon>Papilionoideae</taxon>
        <taxon>50 kb inversion clade</taxon>
        <taxon>NPAAA clade</taxon>
        <taxon>Hologalegina</taxon>
        <taxon>IRL clade</taxon>
        <taxon>Trifolieae</taxon>
        <taxon>Medicago</taxon>
    </lineage>
</organism>
<name>A0A396JHF4_MEDTR</name>
<evidence type="ECO:0000313" key="2">
    <source>
        <dbReference type="Proteomes" id="UP000265566"/>
    </source>
</evidence>
<dbReference type="AlphaFoldDB" id="A0A396JHF4"/>
<evidence type="ECO:0000313" key="1">
    <source>
        <dbReference type="EMBL" id="RHN75743.1"/>
    </source>
</evidence>
<proteinExistence type="predicted"/>
<dbReference type="Gramene" id="rna11985">
    <property type="protein sequence ID" value="RHN75743.1"/>
    <property type="gene ID" value="gene11985"/>
</dbReference>
<sequence>MDNFDISPIKQWQFCKNILYPLPSPFYASSLSFLSNSHRVLSSHHCQPSSTTTIVHIVYHLHHRTLNQPQPSNSRSISIRN</sequence>